<organism evidence="2 3">
    <name type="scientific">Sphenostylis stenocarpa</name>
    <dbReference type="NCBI Taxonomy" id="92480"/>
    <lineage>
        <taxon>Eukaryota</taxon>
        <taxon>Viridiplantae</taxon>
        <taxon>Streptophyta</taxon>
        <taxon>Embryophyta</taxon>
        <taxon>Tracheophyta</taxon>
        <taxon>Spermatophyta</taxon>
        <taxon>Magnoliopsida</taxon>
        <taxon>eudicotyledons</taxon>
        <taxon>Gunneridae</taxon>
        <taxon>Pentapetalae</taxon>
        <taxon>rosids</taxon>
        <taxon>fabids</taxon>
        <taxon>Fabales</taxon>
        <taxon>Fabaceae</taxon>
        <taxon>Papilionoideae</taxon>
        <taxon>50 kb inversion clade</taxon>
        <taxon>NPAAA clade</taxon>
        <taxon>indigoferoid/millettioid clade</taxon>
        <taxon>Phaseoleae</taxon>
        <taxon>Sphenostylis</taxon>
    </lineage>
</organism>
<gene>
    <name evidence="2" type="ORF">AYBTSS11_LOCUS4553</name>
</gene>
<dbReference type="EMBL" id="OY731399">
    <property type="protein sequence ID" value="CAJ1929785.1"/>
    <property type="molecule type" value="Genomic_DNA"/>
</dbReference>
<dbReference type="Gramene" id="rna-AYBTSS11_LOCUS4553">
    <property type="protein sequence ID" value="CAJ1929785.1"/>
    <property type="gene ID" value="gene-AYBTSS11_LOCUS4553"/>
</dbReference>
<evidence type="ECO:0000313" key="2">
    <source>
        <dbReference type="EMBL" id="CAJ1929785.1"/>
    </source>
</evidence>
<reference evidence="2" key="1">
    <citation type="submission" date="2023-10" db="EMBL/GenBank/DDBJ databases">
        <authorList>
            <person name="Domelevo Entfellner J.-B."/>
        </authorList>
    </citation>
    <scope>NUCLEOTIDE SEQUENCE</scope>
</reference>
<protein>
    <submittedName>
        <fullName evidence="2">Uncharacterized protein</fullName>
    </submittedName>
</protein>
<sequence length="138" mass="16054">MDAEEKEREREGERKEGNGMALDGDTRDRYKNSMLWLPASTARVALRVVFSQSWRRFRSARSSACQLFILPGCHMYVHTKLAYGESLFALVSPNQRFGRQFLCNRSIIHAYSSYDLMRGKMTDYIKVTLNLSSFHQNF</sequence>
<feature type="compositionally biased region" description="Basic and acidic residues" evidence="1">
    <location>
        <begin position="1"/>
        <end position="17"/>
    </location>
</feature>
<dbReference type="Proteomes" id="UP001189624">
    <property type="component" value="Chromosome 2"/>
</dbReference>
<keyword evidence="3" id="KW-1185">Reference proteome</keyword>
<evidence type="ECO:0000256" key="1">
    <source>
        <dbReference type="SAM" id="MobiDB-lite"/>
    </source>
</evidence>
<evidence type="ECO:0000313" key="3">
    <source>
        <dbReference type="Proteomes" id="UP001189624"/>
    </source>
</evidence>
<name>A0AA86V408_9FABA</name>
<feature type="region of interest" description="Disordered" evidence="1">
    <location>
        <begin position="1"/>
        <end position="26"/>
    </location>
</feature>
<accession>A0AA86V408</accession>
<proteinExistence type="predicted"/>
<dbReference type="AlphaFoldDB" id="A0AA86V408"/>